<dbReference type="NCBIfam" id="TIGR02595">
    <property type="entry name" value="PEP_CTERM"/>
    <property type="match status" value="1"/>
</dbReference>
<feature type="chain" id="PRO_5015768378" description="PEP-CTERM sorting domain-containing protein" evidence="1">
    <location>
        <begin position="27"/>
        <end position="251"/>
    </location>
</feature>
<dbReference type="InterPro" id="IPR013424">
    <property type="entry name" value="Ice-binding_C"/>
</dbReference>
<comment type="caution">
    <text evidence="2">The sequence shown here is derived from an EMBL/GenBank/DDBJ whole genome shotgun (WGS) entry which is preliminary data.</text>
</comment>
<dbReference type="EMBL" id="PXOH01000008">
    <property type="protein sequence ID" value="PSF37462.1"/>
    <property type="molecule type" value="Genomic_DNA"/>
</dbReference>
<feature type="signal peptide" evidence="1">
    <location>
        <begin position="1"/>
        <end position="26"/>
    </location>
</feature>
<sequence length="251" mass="25756">MNQKNVLLSTVLSMPLVFGATEIAQAAIVQAIDPLTAVQTVTRNANTPGPTNNDLNVSGGTIFGNNITRRLSMLKQSGTGPGGAEIPTANFGAGLDYSNNAGVNSKLTVAYRGTLPSAKFAPIDLTVGGLADRVALGVILNDVALGQSTTFSVTLGSGTTVVTKNISSNVDFDDPLNPLPIEFLFSTFTGVNPAAINTFSIMIDPPANGDVSLKFLGVANNQPYPVVPEPASILGLLAVAGAASTVRKKNS</sequence>
<reference evidence="2 3" key="1">
    <citation type="submission" date="2018-03" db="EMBL/GenBank/DDBJ databases">
        <title>The ancient ancestry and fast evolution of plastids.</title>
        <authorList>
            <person name="Moore K.R."/>
            <person name="Magnabosco C."/>
            <person name="Momper L."/>
            <person name="Gold D.A."/>
            <person name="Bosak T."/>
            <person name="Fournier G.P."/>
        </authorList>
    </citation>
    <scope>NUCLEOTIDE SEQUENCE [LARGE SCALE GENOMIC DNA]</scope>
    <source>
        <strain evidence="2 3">CCALA 016</strain>
    </source>
</reference>
<gene>
    <name evidence="2" type="ORF">C7H19_09840</name>
</gene>
<dbReference type="Proteomes" id="UP000239001">
    <property type="component" value="Unassembled WGS sequence"/>
</dbReference>
<proteinExistence type="predicted"/>
<evidence type="ECO:0000313" key="2">
    <source>
        <dbReference type="EMBL" id="PSF37462.1"/>
    </source>
</evidence>
<protein>
    <recommendedName>
        <fullName evidence="4">PEP-CTERM sorting domain-containing protein</fullName>
    </recommendedName>
</protein>
<organism evidence="2 3">
    <name type="scientific">Aphanothece hegewaldii CCALA 016</name>
    <dbReference type="NCBI Taxonomy" id="2107694"/>
    <lineage>
        <taxon>Bacteria</taxon>
        <taxon>Bacillati</taxon>
        <taxon>Cyanobacteriota</taxon>
        <taxon>Cyanophyceae</taxon>
        <taxon>Oscillatoriophycideae</taxon>
        <taxon>Chroococcales</taxon>
        <taxon>Aphanothecaceae</taxon>
        <taxon>Aphanothece</taxon>
    </lineage>
</organism>
<evidence type="ECO:0008006" key="4">
    <source>
        <dbReference type="Google" id="ProtNLM"/>
    </source>
</evidence>
<dbReference type="AlphaFoldDB" id="A0A2T1LYI4"/>
<reference evidence="2 3" key="2">
    <citation type="submission" date="2018-03" db="EMBL/GenBank/DDBJ databases">
        <authorList>
            <person name="Keele B.F."/>
        </authorList>
    </citation>
    <scope>NUCLEOTIDE SEQUENCE [LARGE SCALE GENOMIC DNA]</scope>
    <source>
        <strain evidence="2 3">CCALA 016</strain>
    </source>
</reference>
<evidence type="ECO:0000256" key="1">
    <source>
        <dbReference type="SAM" id="SignalP"/>
    </source>
</evidence>
<keyword evidence="1" id="KW-0732">Signal</keyword>
<evidence type="ECO:0000313" key="3">
    <source>
        <dbReference type="Proteomes" id="UP000239001"/>
    </source>
</evidence>
<dbReference type="RefSeq" id="WP_106456703.1">
    <property type="nucleotide sequence ID" value="NZ_PXOH01000008.1"/>
</dbReference>
<accession>A0A2T1LYI4</accession>
<name>A0A2T1LYI4_9CHRO</name>
<keyword evidence="3" id="KW-1185">Reference proteome</keyword>